<dbReference type="InterPro" id="IPR008334">
    <property type="entry name" value="5'-Nucleotdase_C"/>
</dbReference>
<dbReference type="InterPro" id="IPR006179">
    <property type="entry name" value="5_nucleotidase/apyrase"/>
</dbReference>
<dbReference type="GO" id="GO:0009166">
    <property type="term" value="P:nucleotide catabolic process"/>
    <property type="evidence" value="ECO:0007669"/>
    <property type="project" value="InterPro"/>
</dbReference>
<name>A0A6N8J061_9BURK</name>
<keyword evidence="2" id="KW-0547">Nucleotide-binding</keyword>
<reference evidence="6 7" key="1">
    <citation type="submission" date="2019-12" db="EMBL/GenBank/DDBJ databases">
        <authorList>
            <person name="Huq M.A."/>
        </authorList>
    </citation>
    <scope>NUCLEOTIDE SEQUENCE [LARGE SCALE GENOMIC DNA]</scope>
    <source>
        <strain evidence="6 7">MAH-25</strain>
    </source>
</reference>
<accession>A0A6N8J061</accession>
<proteinExistence type="inferred from homology"/>
<organism evidence="6 7">
    <name type="scientific">Ramlibacter pinisoli</name>
    <dbReference type="NCBI Taxonomy" id="2682844"/>
    <lineage>
        <taxon>Bacteria</taxon>
        <taxon>Pseudomonadati</taxon>
        <taxon>Pseudomonadota</taxon>
        <taxon>Betaproteobacteria</taxon>
        <taxon>Burkholderiales</taxon>
        <taxon>Comamonadaceae</taxon>
        <taxon>Ramlibacter</taxon>
    </lineage>
</organism>
<protein>
    <submittedName>
        <fullName evidence="6">Bifunctional metallophosphatase/5'-nucleotidase</fullName>
    </submittedName>
</protein>
<evidence type="ECO:0000256" key="2">
    <source>
        <dbReference type="RuleBase" id="RU362119"/>
    </source>
</evidence>
<evidence type="ECO:0000313" key="7">
    <source>
        <dbReference type="Proteomes" id="UP000469385"/>
    </source>
</evidence>
<keyword evidence="2" id="KW-0378">Hydrolase</keyword>
<dbReference type="PROSITE" id="PS51257">
    <property type="entry name" value="PROKAR_LIPOPROTEIN"/>
    <property type="match status" value="1"/>
</dbReference>
<feature type="region of interest" description="Disordered" evidence="3">
    <location>
        <begin position="577"/>
        <end position="612"/>
    </location>
</feature>
<evidence type="ECO:0000256" key="3">
    <source>
        <dbReference type="SAM" id="MobiDB-lite"/>
    </source>
</evidence>
<dbReference type="Pfam" id="PF00149">
    <property type="entry name" value="Metallophos"/>
    <property type="match status" value="1"/>
</dbReference>
<gene>
    <name evidence="6" type="ORF">GON04_19400</name>
</gene>
<evidence type="ECO:0000256" key="1">
    <source>
        <dbReference type="ARBA" id="ARBA00022729"/>
    </source>
</evidence>
<dbReference type="AlphaFoldDB" id="A0A6N8J061"/>
<evidence type="ECO:0000313" key="6">
    <source>
        <dbReference type="EMBL" id="MVQ31633.1"/>
    </source>
</evidence>
<dbReference type="GO" id="GO:0030288">
    <property type="term" value="C:outer membrane-bounded periplasmic space"/>
    <property type="evidence" value="ECO:0007669"/>
    <property type="project" value="TreeGrafter"/>
</dbReference>
<dbReference type="InterPro" id="IPR036907">
    <property type="entry name" value="5'-Nucleotdase_C_sf"/>
</dbReference>
<dbReference type="GO" id="GO:0008768">
    <property type="term" value="F:UDP-sugar diphosphatase activity"/>
    <property type="evidence" value="ECO:0007669"/>
    <property type="project" value="TreeGrafter"/>
</dbReference>
<dbReference type="InterPro" id="IPR029052">
    <property type="entry name" value="Metallo-depent_PP-like"/>
</dbReference>
<dbReference type="PANTHER" id="PTHR11575:SF24">
    <property type="entry name" value="5'-NUCLEOTIDASE"/>
    <property type="match status" value="1"/>
</dbReference>
<keyword evidence="7" id="KW-1185">Reference proteome</keyword>
<sequence length="612" mass="63359">MRAAAGTVLVATALAAGCAADRQASGPLQVKVIAFNDYHGHLEPPDLSAAPARLPAAERIRVGGAAYLAAHVARLRSSARHSVVVGAGDSIGASPLISALFFDEPAVETLNRIGLEFNAVGNHEFDKGADELRRLQAGGCRPDPNSCMGQHAGTPVPFEGAKFRWLSANVVDRASAGTLLAPYGVKSFDGVRMAFIGVTLRATPTIVMRSGVRGLDFLDEAETVNRLVPELKAQGIEAVVLLLHEGGTQAGARQDINGCAGGLQGSPVAGIVRRLDDAVDLVISGHTHAAYNCRLPNAAGRAIPVTSASAFGRVLTDIDLVLDRRTGEVLSAAATNRLVRHDDIQPDPAVQAVVAGYGQLASRAARRVVGAVAADVPNRRSDAACNMPAGELIADAMLSATAAEGSGGARLAFMNPGGVRSPGFLHRPATAGGGPGEVTYGDAFTVQPFGNNLVTMTLSARDIKDALEEQFAGCGRQPPGSTRLLLPSAGFHYTWDAGRACGARIRSAVLRDAAGPHILVDDSGALPDPDRRFRVTVNDYLAQGGDGFSTFLRGADRLVGPQDIEALTGFLSRFAPPAAPYAPGTNPQDGGGRRIRRTGAGNSCPSGRLAAG</sequence>
<dbReference type="Pfam" id="PF02872">
    <property type="entry name" value="5_nucleotid_C"/>
    <property type="match status" value="1"/>
</dbReference>
<feature type="domain" description="Calcineurin-like phosphoesterase" evidence="4">
    <location>
        <begin position="31"/>
        <end position="289"/>
    </location>
</feature>
<dbReference type="EMBL" id="WSEL01000009">
    <property type="protein sequence ID" value="MVQ31633.1"/>
    <property type="molecule type" value="Genomic_DNA"/>
</dbReference>
<comment type="similarity">
    <text evidence="2">Belongs to the 5'-nucleotidase family.</text>
</comment>
<dbReference type="SUPFAM" id="SSF55816">
    <property type="entry name" value="5'-nucleotidase (syn. UDP-sugar hydrolase), C-terminal domain"/>
    <property type="match status" value="1"/>
</dbReference>
<dbReference type="PANTHER" id="PTHR11575">
    <property type="entry name" value="5'-NUCLEOTIDASE-RELATED"/>
    <property type="match status" value="1"/>
</dbReference>
<keyword evidence="1" id="KW-0732">Signal</keyword>
<dbReference type="SUPFAM" id="SSF56300">
    <property type="entry name" value="Metallo-dependent phosphatases"/>
    <property type="match status" value="1"/>
</dbReference>
<evidence type="ECO:0000259" key="5">
    <source>
        <dbReference type="Pfam" id="PF02872"/>
    </source>
</evidence>
<dbReference type="InterPro" id="IPR004843">
    <property type="entry name" value="Calcineurin-like_PHP"/>
</dbReference>
<dbReference type="GO" id="GO:0000166">
    <property type="term" value="F:nucleotide binding"/>
    <property type="evidence" value="ECO:0007669"/>
    <property type="project" value="UniProtKB-KW"/>
</dbReference>
<comment type="caution">
    <text evidence="6">The sequence shown here is derived from an EMBL/GenBank/DDBJ whole genome shotgun (WGS) entry which is preliminary data.</text>
</comment>
<dbReference type="Proteomes" id="UP000469385">
    <property type="component" value="Unassembled WGS sequence"/>
</dbReference>
<dbReference type="GO" id="GO:0008253">
    <property type="term" value="F:5'-nucleotidase activity"/>
    <property type="evidence" value="ECO:0007669"/>
    <property type="project" value="TreeGrafter"/>
</dbReference>
<dbReference type="PRINTS" id="PR01607">
    <property type="entry name" value="APYRASEFAMLY"/>
</dbReference>
<feature type="domain" description="5'-Nucleotidase C-terminal" evidence="5">
    <location>
        <begin position="377"/>
        <end position="551"/>
    </location>
</feature>
<dbReference type="Gene3D" id="3.90.780.10">
    <property type="entry name" value="5'-Nucleotidase, C-terminal domain"/>
    <property type="match status" value="1"/>
</dbReference>
<dbReference type="Gene3D" id="3.60.21.10">
    <property type="match status" value="1"/>
</dbReference>
<evidence type="ECO:0000259" key="4">
    <source>
        <dbReference type="Pfam" id="PF00149"/>
    </source>
</evidence>